<dbReference type="PANTHER" id="PTHR13377:SF3">
    <property type="entry name" value="TRANSMEMBRANE PROTEIN 115"/>
    <property type="match status" value="1"/>
</dbReference>
<keyword evidence="2 5" id="KW-0812">Transmembrane</keyword>
<evidence type="ECO:0000256" key="6">
    <source>
        <dbReference type="SAM" id="SignalP"/>
    </source>
</evidence>
<dbReference type="GO" id="GO:0005794">
    <property type="term" value="C:Golgi apparatus"/>
    <property type="evidence" value="ECO:0007669"/>
    <property type="project" value="TreeGrafter"/>
</dbReference>
<dbReference type="InterPro" id="IPR013861">
    <property type="entry name" value="TMEM115/Pdh1/Rbl19"/>
</dbReference>
<evidence type="ECO:0000256" key="5">
    <source>
        <dbReference type="SAM" id="Phobius"/>
    </source>
</evidence>
<dbReference type="SMART" id="SM01160">
    <property type="entry name" value="DUF1751"/>
    <property type="match status" value="1"/>
</dbReference>
<sequence>MRLPVSVALVLSMLLLWLLGAVFTPTEERGGVLVLSVADVILRHIRPWVYVTAGFYHPSIVQLLFVLPLAFGLAKRVEPELGALNLVRLLLFANTAAAIVLFVNLFMLYVVFRDPIYLEKSFSGFTGGITALLVAFMKPTPLATASLFPGVPLRFYPLIACVVFSLCTLAGMMFTAVSAVSSILVSAGPFSVLGGYFGWYYLRFLNKNRDRTVGDVSNEFALVILLPDVCTPLVGPLANFCFNVVKLCGFFKTRAAQRPTMLPILTEIKNDPIAERRKARAMRALDEKLAKLACAGHDNGSPSLLAVQVHEDEE</sequence>
<evidence type="ECO:0000313" key="8">
    <source>
        <dbReference type="Proteomes" id="UP001162060"/>
    </source>
</evidence>
<comment type="subcellular location">
    <subcellularLocation>
        <location evidence="1">Membrane</location>
        <topology evidence="1">Multi-pass membrane protein</topology>
    </subcellularLocation>
</comment>
<proteinExistence type="predicted"/>
<dbReference type="GO" id="GO:0006890">
    <property type="term" value="P:retrograde vesicle-mediated transport, Golgi to endoplasmic reticulum"/>
    <property type="evidence" value="ECO:0007669"/>
    <property type="project" value="InterPro"/>
</dbReference>
<keyword evidence="3 5" id="KW-1133">Transmembrane helix</keyword>
<evidence type="ECO:0000256" key="1">
    <source>
        <dbReference type="ARBA" id="ARBA00004141"/>
    </source>
</evidence>
<evidence type="ECO:0000256" key="4">
    <source>
        <dbReference type="ARBA" id="ARBA00023136"/>
    </source>
</evidence>
<organism evidence="7 8">
    <name type="scientific">Peronospora matthiolae</name>
    <dbReference type="NCBI Taxonomy" id="2874970"/>
    <lineage>
        <taxon>Eukaryota</taxon>
        <taxon>Sar</taxon>
        <taxon>Stramenopiles</taxon>
        <taxon>Oomycota</taxon>
        <taxon>Peronosporomycetes</taxon>
        <taxon>Peronosporales</taxon>
        <taxon>Peronosporaceae</taxon>
        <taxon>Peronospora</taxon>
    </lineage>
</organism>
<dbReference type="PANTHER" id="PTHR13377">
    <property type="entry name" value="PLACENTAL PROTEIN 6"/>
    <property type="match status" value="1"/>
</dbReference>
<feature type="transmembrane region" description="Helical" evidence="5">
    <location>
        <begin position="55"/>
        <end position="74"/>
    </location>
</feature>
<evidence type="ECO:0000256" key="2">
    <source>
        <dbReference type="ARBA" id="ARBA00022692"/>
    </source>
</evidence>
<evidence type="ECO:0008006" key="9">
    <source>
        <dbReference type="Google" id="ProtNLM"/>
    </source>
</evidence>
<accession>A0AAV1U4I4</accession>
<reference evidence="7" key="1">
    <citation type="submission" date="2024-01" db="EMBL/GenBank/DDBJ databases">
        <authorList>
            <person name="Webb A."/>
        </authorList>
    </citation>
    <scope>NUCLEOTIDE SEQUENCE</scope>
    <source>
        <strain evidence="7">Pm1</strain>
    </source>
</reference>
<feature type="transmembrane region" description="Helical" evidence="5">
    <location>
        <begin position="86"/>
        <end position="112"/>
    </location>
</feature>
<evidence type="ECO:0000256" key="3">
    <source>
        <dbReference type="ARBA" id="ARBA00022989"/>
    </source>
</evidence>
<dbReference type="InterPro" id="IPR035952">
    <property type="entry name" value="Rhomboid-like_sf"/>
</dbReference>
<feature type="transmembrane region" description="Helical" evidence="5">
    <location>
        <begin position="155"/>
        <end position="177"/>
    </location>
</feature>
<protein>
    <recommendedName>
        <fullName evidence="9">Transmembrane protein</fullName>
    </recommendedName>
</protein>
<dbReference type="Proteomes" id="UP001162060">
    <property type="component" value="Unassembled WGS sequence"/>
</dbReference>
<dbReference type="EMBL" id="CAKLBY020000153">
    <property type="protein sequence ID" value="CAK7929409.1"/>
    <property type="molecule type" value="Genomic_DNA"/>
</dbReference>
<comment type="caution">
    <text evidence="7">The sequence shown here is derived from an EMBL/GenBank/DDBJ whole genome shotgun (WGS) entry which is preliminary data.</text>
</comment>
<dbReference type="Pfam" id="PF08551">
    <property type="entry name" value="DUF1751"/>
    <property type="match status" value="1"/>
</dbReference>
<feature type="chain" id="PRO_5044021779" description="Transmembrane protein" evidence="6">
    <location>
        <begin position="21"/>
        <end position="314"/>
    </location>
</feature>
<gene>
    <name evidence="7" type="ORF">PM001_LOCUS14559</name>
</gene>
<keyword evidence="4 5" id="KW-0472">Membrane</keyword>
<feature type="signal peptide" evidence="6">
    <location>
        <begin position="1"/>
        <end position="20"/>
    </location>
</feature>
<keyword evidence="6" id="KW-0732">Signal</keyword>
<dbReference type="Gene3D" id="1.20.1540.10">
    <property type="entry name" value="Rhomboid-like"/>
    <property type="match status" value="1"/>
</dbReference>
<name>A0AAV1U4I4_9STRA</name>
<dbReference type="AlphaFoldDB" id="A0AAV1U4I4"/>
<evidence type="ECO:0000313" key="7">
    <source>
        <dbReference type="EMBL" id="CAK7929409.1"/>
    </source>
</evidence>
<feature type="transmembrane region" description="Helical" evidence="5">
    <location>
        <begin position="124"/>
        <end position="148"/>
    </location>
</feature>
<feature type="transmembrane region" description="Helical" evidence="5">
    <location>
        <begin position="183"/>
        <end position="202"/>
    </location>
</feature>
<dbReference type="GO" id="GO:0016020">
    <property type="term" value="C:membrane"/>
    <property type="evidence" value="ECO:0007669"/>
    <property type="project" value="UniProtKB-SubCell"/>
</dbReference>